<evidence type="ECO:0000256" key="6">
    <source>
        <dbReference type="HAMAP-Rule" id="MF_00117"/>
    </source>
</evidence>
<evidence type="ECO:0000313" key="8">
    <source>
        <dbReference type="Proteomes" id="UP000184389"/>
    </source>
</evidence>
<dbReference type="SUPFAM" id="SSF118352">
    <property type="entry name" value="HSP33 redox switch-like"/>
    <property type="match status" value="1"/>
</dbReference>
<comment type="subcellular location">
    <subcellularLocation>
        <location evidence="6">Cytoplasm</location>
    </subcellularLocation>
</comment>
<dbReference type="EMBL" id="FQXR01000005">
    <property type="protein sequence ID" value="SHH91013.1"/>
    <property type="molecule type" value="Genomic_DNA"/>
</dbReference>
<evidence type="ECO:0000256" key="1">
    <source>
        <dbReference type="ARBA" id="ARBA00022490"/>
    </source>
</evidence>
<dbReference type="Pfam" id="PF01430">
    <property type="entry name" value="HSP33"/>
    <property type="match status" value="1"/>
</dbReference>
<dbReference type="OrthoDB" id="9776534at2"/>
<sequence length="289" mass="31607">MKDYVIRAIDKKGTIRVFVATTSNLVEKGRRIHNTTPTATAALGRTLTACVMMGIMMKGEKDTVSIQLRGDGPIRTILAVSNSKGEVKGYVGNPLVDLPLKSNGKLDVGGAVGKNGKIVVIKDIGMKEPYIGQSNLVSGEIAEDLTHYFAYSEQQPSAVNLGVLVDKDLSVKASGGYIVQLLPDTSEEDIDRLEKNIQNSEAISSLIARDLKPEDILQSVFGNFEMEVLEKKEIAFKCDCSREKVESALISLGEEEIKSMIEEDGKAEVVCHFCDKKYNFSEEDLKSLI</sequence>
<comment type="similarity">
    <text evidence="6">Belongs to the HSP33 family.</text>
</comment>
<dbReference type="InterPro" id="IPR000397">
    <property type="entry name" value="Heat_shock_Hsp33"/>
</dbReference>
<proteinExistence type="inferred from homology"/>
<evidence type="ECO:0000256" key="4">
    <source>
        <dbReference type="ARBA" id="ARBA00023186"/>
    </source>
</evidence>
<evidence type="ECO:0000256" key="2">
    <source>
        <dbReference type="ARBA" id="ARBA00022833"/>
    </source>
</evidence>
<dbReference type="Proteomes" id="UP000184389">
    <property type="component" value="Unassembled WGS sequence"/>
</dbReference>
<keyword evidence="5 6" id="KW-0676">Redox-active center</keyword>
<accession>A0A1M5WVI6</accession>
<name>A0A1M5WVI6_9FIRM</name>
<dbReference type="PANTHER" id="PTHR30111">
    <property type="entry name" value="33 KDA CHAPERONIN"/>
    <property type="match status" value="1"/>
</dbReference>
<feature type="disulfide bond" description="Redox-active" evidence="6">
    <location>
        <begin position="238"/>
        <end position="240"/>
    </location>
</feature>
<dbReference type="NCBIfam" id="NF001033">
    <property type="entry name" value="PRK00114.1"/>
    <property type="match status" value="1"/>
</dbReference>
<dbReference type="Gene3D" id="3.55.30.10">
    <property type="entry name" value="Hsp33 domain"/>
    <property type="match status" value="1"/>
</dbReference>
<keyword evidence="4 6" id="KW-0143">Chaperone</keyword>
<keyword evidence="3 6" id="KW-1015">Disulfide bond</keyword>
<dbReference type="GO" id="GO:0042026">
    <property type="term" value="P:protein refolding"/>
    <property type="evidence" value="ECO:0007669"/>
    <property type="project" value="TreeGrafter"/>
</dbReference>
<comment type="PTM">
    <text evidence="6">Under oxidizing conditions two disulfide bonds are formed involving the reactive cysteines. Under reducing conditions zinc is bound to the reactive cysteines and the protein is inactive.</text>
</comment>
<dbReference type="PIRSF" id="PIRSF005261">
    <property type="entry name" value="Heat_shock_Hsp33"/>
    <property type="match status" value="1"/>
</dbReference>
<evidence type="ECO:0000256" key="5">
    <source>
        <dbReference type="ARBA" id="ARBA00023284"/>
    </source>
</evidence>
<dbReference type="RefSeq" id="WP_072744078.1">
    <property type="nucleotide sequence ID" value="NZ_FQXR01000005.1"/>
</dbReference>
<dbReference type="Gene3D" id="3.90.1280.10">
    <property type="entry name" value="HSP33 redox switch-like"/>
    <property type="match status" value="1"/>
</dbReference>
<protein>
    <recommendedName>
        <fullName evidence="6">33 kDa chaperonin</fullName>
    </recommendedName>
    <alternativeName>
        <fullName evidence="6">Heat shock protein 33 homolog</fullName>
        <shortName evidence="6">HSP33</shortName>
    </alternativeName>
</protein>
<keyword evidence="8" id="KW-1185">Reference proteome</keyword>
<dbReference type="GO" id="GO:0044183">
    <property type="term" value="F:protein folding chaperone"/>
    <property type="evidence" value="ECO:0007669"/>
    <property type="project" value="TreeGrafter"/>
</dbReference>
<reference evidence="7 8" key="1">
    <citation type="submission" date="2016-11" db="EMBL/GenBank/DDBJ databases">
        <authorList>
            <person name="Jaros S."/>
            <person name="Januszkiewicz K."/>
            <person name="Wedrychowicz H."/>
        </authorList>
    </citation>
    <scope>NUCLEOTIDE SEQUENCE [LARGE SCALE GENOMIC DNA]</scope>
    <source>
        <strain evidence="7 8">DSM 13106</strain>
    </source>
</reference>
<dbReference type="InterPro" id="IPR016154">
    <property type="entry name" value="Heat_shock_Hsp33_C"/>
</dbReference>
<dbReference type="GO" id="GO:0005737">
    <property type="term" value="C:cytoplasm"/>
    <property type="evidence" value="ECO:0007669"/>
    <property type="project" value="UniProtKB-SubCell"/>
</dbReference>
<evidence type="ECO:0000313" key="7">
    <source>
        <dbReference type="EMBL" id="SHH91013.1"/>
    </source>
</evidence>
<dbReference type="CDD" id="cd00498">
    <property type="entry name" value="Hsp33"/>
    <property type="match status" value="1"/>
</dbReference>
<dbReference type="GO" id="GO:0051082">
    <property type="term" value="F:unfolded protein binding"/>
    <property type="evidence" value="ECO:0007669"/>
    <property type="project" value="UniProtKB-UniRule"/>
</dbReference>
<dbReference type="AlphaFoldDB" id="A0A1M5WVI6"/>
<evidence type="ECO:0000256" key="3">
    <source>
        <dbReference type="ARBA" id="ARBA00023157"/>
    </source>
</evidence>
<dbReference type="STRING" id="1123281.SAMN02745180_01409"/>
<dbReference type="SUPFAM" id="SSF64397">
    <property type="entry name" value="Hsp33 domain"/>
    <property type="match status" value="1"/>
</dbReference>
<organism evidence="7 8">
    <name type="scientific">Sporanaerobacter acetigenes DSM 13106</name>
    <dbReference type="NCBI Taxonomy" id="1123281"/>
    <lineage>
        <taxon>Bacteria</taxon>
        <taxon>Bacillati</taxon>
        <taxon>Bacillota</taxon>
        <taxon>Tissierellia</taxon>
        <taxon>Tissierellales</taxon>
        <taxon>Sporanaerobacteraceae</taxon>
        <taxon>Sporanaerobacter</taxon>
    </lineage>
</organism>
<keyword evidence="1 6" id="KW-0963">Cytoplasm</keyword>
<dbReference type="HAMAP" id="MF_00117">
    <property type="entry name" value="HslO"/>
    <property type="match status" value="1"/>
</dbReference>
<dbReference type="PANTHER" id="PTHR30111:SF1">
    <property type="entry name" value="33 KDA CHAPERONIN"/>
    <property type="match status" value="1"/>
</dbReference>
<dbReference type="InterPro" id="IPR016153">
    <property type="entry name" value="Heat_shock_Hsp33_N"/>
</dbReference>
<keyword evidence="2 6" id="KW-0862">Zinc</keyword>
<feature type="disulfide bond" description="Redox-active" evidence="6">
    <location>
        <begin position="271"/>
        <end position="274"/>
    </location>
</feature>
<comment type="function">
    <text evidence="6">Redox regulated molecular chaperone. Protects both thermally unfolding and oxidatively damaged proteins from irreversible aggregation. Plays an important role in the bacterial defense system toward oxidative stress.</text>
</comment>
<gene>
    <name evidence="6" type="primary">hslO</name>
    <name evidence="7" type="ORF">SAMN02745180_01409</name>
</gene>